<dbReference type="EMBL" id="AYEU01000007">
    <property type="protein sequence ID" value="ESK50316.1"/>
    <property type="molecule type" value="Genomic_DNA"/>
</dbReference>
<dbReference type="Proteomes" id="UP000018418">
    <property type="component" value="Unassembled WGS sequence"/>
</dbReference>
<dbReference type="PATRIC" id="fig|1341683.3.peg.2267"/>
<dbReference type="AlphaFoldDB" id="V2UNY7"/>
<evidence type="ECO:0000256" key="1">
    <source>
        <dbReference type="SAM" id="Phobius"/>
    </source>
</evidence>
<keyword evidence="3" id="KW-1185">Reference proteome</keyword>
<evidence type="ECO:0000313" key="3">
    <source>
        <dbReference type="Proteomes" id="UP000018418"/>
    </source>
</evidence>
<feature type="transmembrane region" description="Helical" evidence="1">
    <location>
        <begin position="89"/>
        <end position="107"/>
    </location>
</feature>
<keyword evidence="1" id="KW-1133">Transmembrane helix</keyword>
<dbReference type="OrthoDB" id="6713417at2"/>
<organism evidence="2 3">
    <name type="scientific">Acinetobacter brisouii CIP 110357</name>
    <dbReference type="NCBI Taxonomy" id="1341683"/>
    <lineage>
        <taxon>Bacteria</taxon>
        <taxon>Pseudomonadati</taxon>
        <taxon>Pseudomonadota</taxon>
        <taxon>Gammaproteobacteria</taxon>
        <taxon>Moraxellales</taxon>
        <taxon>Moraxellaceae</taxon>
        <taxon>Acinetobacter</taxon>
    </lineage>
</organism>
<keyword evidence="1" id="KW-0812">Transmembrane</keyword>
<keyword evidence="1" id="KW-0472">Membrane</keyword>
<comment type="caution">
    <text evidence="2">The sequence shown here is derived from an EMBL/GenBank/DDBJ whole genome shotgun (WGS) entry which is preliminary data.</text>
</comment>
<accession>V2UNY7</accession>
<feature type="transmembrane region" description="Helical" evidence="1">
    <location>
        <begin position="46"/>
        <end position="68"/>
    </location>
</feature>
<proteinExistence type="predicted"/>
<reference evidence="2 3" key="1">
    <citation type="submission" date="2013-10" db="EMBL/GenBank/DDBJ databases">
        <title>The Genome Sequence of Acinetobacter brisouii CIP 110357.</title>
        <authorList>
            <consortium name="The Broad Institute Genomics Platform"/>
            <consortium name="The Broad Institute Genome Sequencing Center for Infectious Disease"/>
            <person name="Cerqueira G."/>
            <person name="Feldgarden M."/>
            <person name="Courvalin P."/>
            <person name="Grillot-Courvalin C."/>
            <person name="Clermont D."/>
            <person name="Rocha E."/>
            <person name="Yoon E.-J."/>
            <person name="Nemec A."/>
            <person name="Young S.K."/>
            <person name="Zeng Q."/>
            <person name="Gargeya S."/>
            <person name="Fitzgerald M."/>
            <person name="Abouelleil A."/>
            <person name="Alvarado L."/>
            <person name="Berlin A.M."/>
            <person name="Chapman S.B."/>
            <person name="Gainer-Dewar J."/>
            <person name="Goldberg J."/>
            <person name="Gnerre S."/>
            <person name="Griggs A."/>
            <person name="Gujja S."/>
            <person name="Hansen M."/>
            <person name="Howarth C."/>
            <person name="Imamovic A."/>
            <person name="Ireland A."/>
            <person name="Larimer J."/>
            <person name="McCowan C."/>
            <person name="Murphy C."/>
            <person name="Pearson M."/>
            <person name="Poon T.W."/>
            <person name="Priest M."/>
            <person name="Roberts A."/>
            <person name="Saif S."/>
            <person name="Shea T."/>
            <person name="Sykes S."/>
            <person name="Wortman J."/>
            <person name="Nusbaum C."/>
            <person name="Birren B."/>
        </authorList>
    </citation>
    <scope>NUCLEOTIDE SEQUENCE [LARGE SCALE GENOMIC DNA]</scope>
    <source>
        <strain evidence="2 3">CIP 110357</strain>
    </source>
</reference>
<gene>
    <name evidence="2" type="ORF">P255_02292</name>
</gene>
<sequence length="111" mass="12595">MKTLFLDDVHELHWKMLKSVCLIASLLPAKHVADVLWHVSHAESQIVLGFFALSLFASCTSLGFIGALQILTLSVSGIKYPFEQRIIRIYQHLPMLFLAGVVTYLVMNFQY</sequence>
<protein>
    <submittedName>
        <fullName evidence="2">Uncharacterized protein</fullName>
    </submittedName>
</protein>
<name>V2UNY7_9GAMM</name>
<evidence type="ECO:0000313" key="2">
    <source>
        <dbReference type="EMBL" id="ESK50316.1"/>
    </source>
</evidence>
<dbReference type="RefSeq" id="WP_004902368.1">
    <property type="nucleotide sequence ID" value="NZ_BBTI01000006.1"/>
</dbReference>
<dbReference type="HOGENOM" id="CLU_172306_0_0_6"/>